<dbReference type="Pfam" id="PF01734">
    <property type="entry name" value="Patatin"/>
    <property type="match status" value="1"/>
</dbReference>
<evidence type="ECO:0000256" key="8">
    <source>
        <dbReference type="SAM" id="MobiDB-lite"/>
    </source>
</evidence>
<dbReference type="InterPro" id="IPR017907">
    <property type="entry name" value="Znf_RING_CS"/>
</dbReference>
<feature type="short sequence motif" description="DGA/G" evidence="7">
    <location>
        <begin position="878"/>
        <end position="880"/>
    </location>
</feature>
<accession>A0A7C8V5T4</accession>
<evidence type="ECO:0000256" key="5">
    <source>
        <dbReference type="ARBA" id="ARBA00022963"/>
    </source>
</evidence>
<dbReference type="CDD" id="cd07199">
    <property type="entry name" value="Pat17_PNPLA8_PNPLA9_like"/>
    <property type="match status" value="1"/>
</dbReference>
<feature type="region of interest" description="Disordered" evidence="8">
    <location>
        <begin position="1139"/>
        <end position="1162"/>
    </location>
</feature>
<keyword evidence="2" id="KW-0863">Zinc-finger</keyword>
<keyword evidence="3" id="KW-0378">Hydrolase</keyword>
<protein>
    <recommendedName>
        <fullName evidence="9">PNPLA domain-containing protein</fullName>
    </recommendedName>
</protein>
<dbReference type="CDD" id="cd19757">
    <property type="entry name" value="Bbox1"/>
    <property type="match status" value="1"/>
</dbReference>
<dbReference type="AlphaFoldDB" id="A0A7C8V5T4"/>
<dbReference type="SUPFAM" id="SSF52151">
    <property type="entry name" value="FabD/lysophospholipase-like"/>
    <property type="match status" value="1"/>
</dbReference>
<gene>
    <name evidence="10" type="ORF">TWF970_004929</name>
</gene>
<feature type="domain" description="PNPLA" evidence="9">
    <location>
        <begin position="697"/>
        <end position="891"/>
    </location>
</feature>
<dbReference type="OrthoDB" id="194358at2759"/>
<sequence length="1162" mass="130533">MNFLTIRNSSPQSIPECGKCEEHPGVFSCSCGEYFCEICTPKHLGRNPDHRRKPDKKYQKFWEGVTNVLWGDDDSRDSNTFKKDENTKWFGLVTKDSYRSKVSIIVETPRLGKLLQNSVFKDENNPRGLLFPSITSFVGLTGAGKSVLISSMIRHSDENEFFDCPIPSAKSGEDALVSTTGEVNLYPEPSTFGTRNPIFLADCEGLNGSSNPVASKYQTDWAQYGQRYRIRLPLDRRGVVEKIYPRFLYIFSDVVCYVTKDPKSCTDTTIRLLEWSSIGAQNTINQHTLPALIIVINQSTLHMDDERWISDDPDRITERFFSANENEIAGNNTLTEFASKYGDTTILDILKRSYSSVQVHYIPYQQRDYSEVDILHKKTKVLLERIKSDTARVQNNRAGSLTRFDSRQLPFLTDLAFKHLAAGNTEPFDFGQCRQYAGIPETLDSNLEEYLSHCFKSNIRLGLGACVSALGSAIFVNAAAAKNTILILPLIFNAKIREACQKAMDSFREKNAICAYIDDDSGTRCVNTKAGHAKGHQTKTGAFMRLGPYQEEEGSINTEFFMSSIEEYIKSLIKKFTAEAPADQGLWRKLAAEEHRKNIRQLRLEGVYPKQGRAERGDPFTTTSACYGCLFRQSEYLLPCRHTVCETCIRSNSEINDQMKYTGKYRLDGCVICGTSIGSEWPYEVRLRPLLSGLRILSLDGGGVRSIVQLITLRRLESLIGLDLPIGHFFDLIVGTGTGGVIALGLGAQNRSAESFVNEFKNICEAGFAGQHYNKGNIRSFLEWTSMRSVYFTDNLENALEKHFDKRVDKKVFGLRNHCRVAVTTTVEPSSVELICNYKRGGIGKYLNSDLYLSNAARCTSAAPPYFLPKKHGSPCRDGGLKEGNPIRLAVVESKSIWGQKSHYDVLVSVGAGVASKPQASSRYKSLEDTKWARDLIDSFLQNMNGEEEWAKFRESAEEHIIGRSSRLNTYFSQEVEPGFDNVSMMEEMESEAQRYTAFEKPNYGSSFAPISGIPRIGVLDTLADRLRATLFFLEVDSIDKSDGFLITIEGVIRCRLGPEDSEYSKLLDMVSSFRVEQDIIDKIPPPQEYFGLKIQFSHESIEEAIRIDVNFGKEHWVAISGCPITIKKIMEEWDHIGAQDDTGTQTPRTDDASESGFDGPP</sequence>
<evidence type="ECO:0000313" key="11">
    <source>
        <dbReference type="Proteomes" id="UP000474640"/>
    </source>
</evidence>
<dbReference type="GO" id="GO:0016042">
    <property type="term" value="P:lipid catabolic process"/>
    <property type="evidence" value="ECO:0007669"/>
    <property type="project" value="UniProtKB-KW"/>
</dbReference>
<comment type="caution">
    <text evidence="7">Lacks conserved residue(s) required for the propagation of feature annotation.</text>
</comment>
<evidence type="ECO:0000256" key="7">
    <source>
        <dbReference type="PROSITE-ProRule" id="PRU01161"/>
    </source>
</evidence>
<dbReference type="GO" id="GO:0016020">
    <property type="term" value="C:membrane"/>
    <property type="evidence" value="ECO:0007669"/>
    <property type="project" value="TreeGrafter"/>
</dbReference>
<dbReference type="GO" id="GO:0008270">
    <property type="term" value="F:zinc ion binding"/>
    <property type="evidence" value="ECO:0007669"/>
    <property type="project" value="UniProtKB-KW"/>
</dbReference>
<dbReference type="GO" id="GO:0046486">
    <property type="term" value="P:glycerolipid metabolic process"/>
    <property type="evidence" value="ECO:0007669"/>
    <property type="project" value="UniProtKB-ARBA"/>
</dbReference>
<reference evidence="10 11" key="1">
    <citation type="submission" date="2020-01" db="EMBL/GenBank/DDBJ databases">
        <authorList>
            <person name="Palmer J.M."/>
        </authorList>
    </citation>
    <scope>NUCLEOTIDE SEQUENCE [LARGE SCALE GENOMIC DNA]</scope>
    <source>
        <strain evidence="10 11">TWF970</strain>
    </source>
</reference>
<evidence type="ECO:0000256" key="3">
    <source>
        <dbReference type="ARBA" id="ARBA00022801"/>
    </source>
</evidence>
<dbReference type="Proteomes" id="UP000474640">
    <property type="component" value="Unassembled WGS sequence"/>
</dbReference>
<dbReference type="PROSITE" id="PS51635">
    <property type="entry name" value="PNPLA"/>
    <property type="match status" value="1"/>
</dbReference>
<keyword evidence="6" id="KW-0443">Lipid metabolism</keyword>
<dbReference type="PANTHER" id="PTHR24185">
    <property type="entry name" value="CALCIUM-INDEPENDENT PHOSPHOLIPASE A2-GAMMA"/>
    <property type="match status" value="1"/>
</dbReference>
<evidence type="ECO:0000256" key="2">
    <source>
        <dbReference type="ARBA" id="ARBA00022771"/>
    </source>
</evidence>
<evidence type="ECO:0000256" key="6">
    <source>
        <dbReference type="ARBA" id="ARBA00023098"/>
    </source>
</evidence>
<dbReference type="GO" id="GO:0019369">
    <property type="term" value="P:arachidonate metabolic process"/>
    <property type="evidence" value="ECO:0007669"/>
    <property type="project" value="TreeGrafter"/>
</dbReference>
<dbReference type="PROSITE" id="PS00518">
    <property type="entry name" value="ZF_RING_1"/>
    <property type="match status" value="1"/>
</dbReference>
<keyword evidence="1" id="KW-0479">Metal-binding</keyword>
<name>A0A7C8V5T4_ORBOL</name>
<comment type="caution">
    <text evidence="10">The sequence shown here is derived from an EMBL/GenBank/DDBJ whole genome shotgun (WGS) entry which is preliminary data.</text>
</comment>
<evidence type="ECO:0000256" key="1">
    <source>
        <dbReference type="ARBA" id="ARBA00022723"/>
    </source>
</evidence>
<dbReference type="InterPro" id="IPR002641">
    <property type="entry name" value="PNPLA_dom"/>
</dbReference>
<dbReference type="PANTHER" id="PTHR24185:SF1">
    <property type="entry name" value="CALCIUM-INDEPENDENT PHOSPHOLIPASE A2-GAMMA"/>
    <property type="match status" value="1"/>
</dbReference>
<organism evidence="10 11">
    <name type="scientific">Orbilia oligospora</name>
    <name type="common">Nematode-trapping fungus</name>
    <name type="synonym">Arthrobotrys oligospora</name>
    <dbReference type="NCBI Taxonomy" id="2813651"/>
    <lineage>
        <taxon>Eukaryota</taxon>
        <taxon>Fungi</taxon>
        <taxon>Dikarya</taxon>
        <taxon>Ascomycota</taxon>
        <taxon>Pezizomycotina</taxon>
        <taxon>Orbiliomycetes</taxon>
        <taxon>Orbiliales</taxon>
        <taxon>Orbiliaceae</taxon>
        <taxon>Orbilia</taxon>
    </lineage>
</organism>
<dbReference type="Gene3D" id="3.40.1090.10">
    <property type="entry name" value="Cytosolic phospholipase A2 catalytic domain"/>
    <property type="match status" value="1"/>
</dbReference>
<proteinExistence type="predicted"/>
<evidence type="ECO:0000259" key="9">
    <source>
        <dbReference type="PROSITE" id="PS51635"/>
    </source>
</evidence>
<dbReference type="EMBL" id="JAABOJ010000027">
    <property type="protein sequence ID" value="KAF3277672.1"/>
    <property type="molecule type" value="Genomic_DNA"/>
</dbReference>
<evidence type="ECO:0000256" key="4">
    <source>
        <dbReference type="ARBA" id="ARBA00022833"/>
    </source>
</evidence>
<keyword evidence="5" id="KW-0442">Lipid degradation</keyword>
<keyword evidence="4" id="KW-0862">Zinc</keyword>
<dbReference type="GO" id="GO:0047499">
    <property type="term" value="F:calcium-independent phospholipase A2 activity"/>
    <property type="evidence" value="ECO:0007669"/>
    <property type="project" value="TreeGrafter"/>
</dbReference>
<evidence type="ECO:0000313" key="10">
    <source>
        <dbReference type="EMBL" id="KAF3277672.1"/>
    </source>
</evidence>
<dbReference type="InterPro" id="IPR016035">
    <property type="entry name" value="Acyl_Trfase/lysoPLipase"/>
</dbReference>